<keyword evidence="1" id="KW-1133">Transmembrane helix</keyword>
<gene>
    <name evidence="3" type="ORF">GCM10022394_20550</name>
</gene>
<feature type="transmembrane region" description="Helical" evidence="1">
    <location>
        <begin position="137"/>
        <end position="154"/>
    </location>
</feature>
<sequence length="155" mass="16158">MLYPVLLAWAGVCALQDVSQKRIANSLTFSGMAISLGYLLITGETFTGAAPGQAMVAVAMVILLILPGCIIGRMGAGDLKMLLGLALASDAPHVLTCMVTAGVGLGLWTLLSSHIWPCLPARLQNHMPYMAPNIGGGIPYAPFIFLGFLCAGGWV</sequence>
<name>A0ABP6VU60_9GAMM</name>
<dbReference type="Gene3D" id="1.20.120.1220">
    <property type="match status" value="1"/>
</dbReference>
<organism evidence="3 4">
    <name type="scientific">Zobellella aerophila</name>
    <dbReference type="NCBI Taxonomy" id="870480"/>
    <lineage>
        <taxon>Bacteria</taxon>
        <taxon>Pseudomonadati</taxon>
        <taxon>Pseudomonadota</taxon>
        <taxon>Gammaproteobacteria</taxon>
        <taxon>Aeromonadales</taxon>
        <taxon>Aeromonadaceae</taxon>
        <taxon>Zobellella</taxon>
    </lineage>
</organism>
<evidence type="ECO:0000313" key="4">
    <source>
        <dbReference type="Proteomes" id="UP001500795"/>
    </source>
</evidence>
<comment type="caution">
    <text evidence="3">The sequence shown here is derived from an EMBL/GenBank/DDBJ whole genome shotgun (WGS) entry which is preliminary data.</text>
</comment>
<feature type="transmembrane region" description="Helical" evidence="1">
    <location>
        <begin position="93"/>
        <end position="116"/>
    </location>
</feature>
<accession>A0ABP6VU60</accession>
<dbReference type="RefSeq" id="WP_344957596.1">
    <property type="nucleotide sequence ID" value="NZ_BAABCX010000002.1"/>
</dbReference>
<feature type="transmembrane region" description="Helical" evidence="1">
    <location>
        <begin position="54"/>
        <end position="73"/>
    </location>
</feature>
<keyword evidence="4" id="KW-1185">Reference proteome</keyword>
<keyword evidence="1" id="KW-0812">Transmembrane</keyword>
<keyword evidence="1" id="KW-0472">Membrane</keyword>
<dbReference type="Proteomes" id="UP001500795">
    <property type="component" value="Unassembled WGS sequence"/>
</dbReference>
<dbReference type="Pfam" id="PF01478">
    <property type="entry name" value="Peptidase_A24"/>
    <property type="match status" value="1"/>
</dbReference>
<protein>
    <recommendedName>
        <fullName evidence="2">Prepilin type IV endopeptidase peptidase domain-containing protein</fullName>
    </recommendedName>
</protein>
<feature type="transmembrane region" description="Helical" evidence="1">
    <location>
        <begin position="24"/>
        <end position="42"/>
    </location>
</feature>
<reference evidence="4" key="1">
    <citation type="journal article" date="2019" name="Int. J. Syst. Evol. Microbiol.">
        <title>The Global Catalogue of Microorganisms (GCM) 10K type strain sequencing project: providing services to taxonomists for standard genome sequencing and annotation.</title>
        <authorList>
            <consortium name="The Broad Institute Genomics Platform"/>
            <consortium name="The Broad Institute Genome Sequencing Center for Infectious Disease"/>
            <person name="Wu L."/>
            <person name="Ma J."/>
        </authorList>
    </citation>
    <scope>NUCLEOTIDE SEQUENCE [LARGE SCALE GENOMIC DNA]</scope>
    <source>
        <strain evidence="4">JCM 17110</strain>
    </source>
</reference>
<dbReference type="InterPro" id="IPR000045">
    <property type="entry name" value="Prepilin_IV_endopep_pep"/>
</dbReference>
<evidence type="ECO:0000313" key="3">
    <source>
        <dbReference type="EMBL" id="GAA3540661.1"/>
    </source>
</evidence>
<evidence type="ECO:0000256" key="1">
    <source>
        <dbReference type="SAM" id="Phobius"/>
    </source>
</evidence>
<dbReference type="EMBL" id="BAABCX010000002">
    <property type="protein sequence ID" value="GAA3540661.1"/>
    <property type="molecule type" value="Genomic_DNA"/>
</dbReference>
<evidence type="ECO:0000259" key="2">
    <source>
        <dbReference type="Pfam" id="PF01478"/>
    </source>
</evidence>
<proteinExistence type="predicted"/>
<feature type="domain" description="Prepilin type IV endopeptidase peptidase" evidence="2">
    <location>
        <begin position="5"/>
        <end position="107"/>
    </location>
</feature>